<evidence type="ECO:0000256" key="1">
    <source>
        <dbReference type="ARBA" id="ARBA00004448"/>
    </source>
</evidence>
<reference evidence="13" key="3">
    <citation type="submission" date="2015-05" db="UniProtKB">
        <authorList>
            <consortium name="EnsemblMetazoa"/>
        </authorList>
    </citation>
    <scope>IDENTIFICATION</scope>
</reference>
<feature type="repeat" description="Solcar" evidence="10">
    <location>
        <begin position="208"/>
        <end position="297"/>
    </location>
</feature>
<dbReference type="Gene3D" id="1.50.40.10">
    <property type="entry name" value="Mitochondrial carrier domain"/>
    <property type="match status" value="1"/>
</dbReference>
<dbReference type="InterPro" id="IPR002067">
    <property type="entry name" value="MCP"/>
</dbReference>
<keyword evidence="5" id="KW-0677">Repeat</keyword>
<comment type="similarity">
    <text evidence="2 11">Belongs to the mitochondrial carrier (TC 2.A.29) family.</text>
</comment>
<dbReference type="eggNOG" id="KOG0759">
    <property type="taxonomic scope" value="Eukaryota"/>
</dbReference>
<dbReference type="OMA" id="HAIINMA"/>
<feature type="repeat" description="Solcar" evidence="10">
    <location>
        <begin position="16"/>
        <end position="101"/>
    </location>
</feature>
<dbReference type="Proteomes" id="UP000015103">
    <property type="component" value="Unassembled WGS sequence"/>
</dbReference>
<dbReference type="PANTHER" id="PTHR45618">
    <property type="entry name" value="MITOCHONDRIAL DICARBOXYLATE CARRIER-RELATED"/>
    <property type="match status" value="1"/>
</dbReference>
<reference evidence="12" key="1">
    <citation type="submission" date="2013-04" db="EMBL/GenBank/DDBJ databases">
        <title>An insight into the transcriptome of the digestive tract of the blood sucking bug, Rhodnius prolixus.</title>
        <authorList>
            <person name="Ribeiro J.M.C."/>
            <person name="Genta F.A."/>
            <person name="Sorgine M.H.F."/>
            <person name="Paiva-Silva G.O."/>
            <person name="Majerowicz D."/>
            <person name="Medeiros M."/>
            <person name="Koerich L."/>
            <person name="Terra W.R."/>
            <person name="Ferreira C."/>
            <person name="Pimentel A.C."/>
            <person name="Bisch P.M."/>
            <person name="Diniz M.M.P."/>
            <person name="Nascimento R."/>
            <person name="Salmon D."/>
            <person name="Silber A.M."/>
            <person name="Alves M."/>
            <person name="Oliveira M.F."/>
            <person name="Gondim K.C."/>
            <person name="Silva Neto M.A.C."/>
            <person name="Atella G.C."/>
            <person name="Araujo H."/>
            <person name="Dias F.S."/>
            <person name="Polycarpo C.R."/>
            <person name="Fampa P."/>
            <person name="Melo A.C."/>
            <person name="Tanaka A.S."/>
            <person name="Balczun C."/>
            <person name="Oliveira J.H.M."/>
            <person name="Goncalves R."/>
            <person name="Lazoski C."/>
            <person name="Pereira M.A."/>
            <person name="Rivera-Pomar R."/>
            <person name="Diambra L."/>
            <person name="Schaub G.A."/>
            <person name="Garcia E.S."/>
            <person name="Azambuja P."/>
            <person name="Braz G.R.C."/>
            <person name="Oliveira P.L."/>
        </authorList>
    </citation>
    <scope>NUCLEOTIDE SEQUENCE</scope>
</reference>
<evidence type="ECO:0000313" key="12">
    <source>
        <dbReference type="EMBL" id="JAA75844.1"/>
    </source>
</evidence>
<keyword evidence="7" id="KW-1133">Transmembrane helix</keyword>
<dbReference type="PRINTS" id="PR00784">
    <property type="entry name" value="MTUNCOUPLING"/>
</dbReference>
<dbReference type="Pfam" id="PF00153">
    <property type="entry name" value="Mito_carr"/>
    <property type="match status" value="3"/>
</dbReference>
<proteinExistence type="evidence at transcript level"/>
<keyword evidence="8" id="KW-0496">Mitochondrion</keyword>
<evidence type="ECO:0000256" key="10">
    <source>
        <dbReference type="PROSITE-ProRule" id="PRU00282"/>
    </source>
</evidence>
<feature type="repeat" description="Solcar" evidence="10">
    <location>
        <begin position="108"/>
        <end position="199"/>
    </location>
</feature>
<name>R4G3H8_RHOPR</name>
<evidence type="ECO:0000313" key="14">
    <source>
        <dbReference type="Proteomes" id="UP000015103"/>
    </source>
</evidence>
<dbReference type="InterPro" id="IPR023395">
    <property type="entry name" value="MCP_dom_sf"/>
</dbReference>
<dbReference type="GO" id="GO:0055085">
    <property type="term" value="P:transmembrane transport"/>
    <property type="evidence" value="ECO:0007669"/>
    <property type="project" value="InterPro"/>
</dbReference>
<dbReference type="EMBL" id="ACPB03022137">
    <property type="status" value="NOT_ANNOTATED_CDS"/>
    <property type="molecule type" value="Genomic_DNA"/>
</dbReference>
<dbReference type="FunFam" id="1.50.40.10:FF:000009">
    <property type="entry name" value="Mitochondrial 2-oxoglutarate/malate carrier protein"/>
    <property type="match status" value="1"/>
</dbReference>
<dbReference type="SUPFAM" id="SSF103506">
    <property type="entry name" value="Mitochondrial carrier"/>
    <property type="match status" value="1"/>
</dbReference>
<evidence type="ECO:0000256" key="6">
    <source>
        <dbReference type="ARBA" id="ARBA00022792"/>
    </source>
</evidence>
<keyword evidence="4 10" id="KW-0812">Transmembrane</keyword>
<dbReference type="EnsemblMetazoa" id="RPRC014189-RA">
    <property type="protein sequence ID" value="RPRC014189-PA"/>
    <property type="gene ID" value="RPRC014189"/>
</dbReference>
<evidence type="ECO:0000313" key="13">
    <source>
        <dbReference type="EnsemblMetazoa" id="RPRC014189-PA"/>
    </source>
</evidence>
<dbReference type="EMBL" id="GAHY01001666">
    <property type="protein sequence ID" value="JAA75844.1"/>
    <property type="molecule type" value="mRNA"/>
</dbReference>
<dbReference type="HOGENOM" id="CLU_015166_14_1_1"/>
<evidence type="ECO:0000256" key="11">
    <source>
        <dbReference type="RuleBase" id="RU000488"/>
    </source>
</evidence>
<evidence type="ECO:0000256" key="2">
    <source>
        <dbReference type="ARBA" id="ARBA00006375"/>
    </source>
</evidence>
<reference evidence="14" key="2">
    <citation type="submission" date="2015-04" db="EMBL/GenBank/DDBJ databases">
        <authorList>
            <person name="Wilson R.K."/>
            <person name="Warren W."/>
            <person name="Dotson E."/>
            <person name="Oliveira P.L."/>
        </authorList>
    </citation>
    <scope>NUCLEOTIDE SEQUENCE</scope>
</reference>
<dbReference type="AlphaFoldDB" id="R4G3H8"/>
<accession>R4G3H8</accession>
<dbReference type="STRING" id="13249.R4G3H8"/>
<keyword evidence="14" id="KW-1185">Reference proteome</keyword>
<keyword evidence="3 11" id="KW-0813">Transport</keyword>
<evidence type="ECO:0000256" key="5">
    <source>
        <dbReference type="ARBA" id="ARBA00022737"/>
    </source>
</evidence>
<dbReference type="PROSITE" id="PS50920">
    <property type="entry name" value="SOLCAR"/>
    <property type="match status" value="3"/>
</dbReference>
<evidence type="ECO:0000256" key="8">
    <source>
        <dbReference type="ARBA" id="ARBA00023128"/>
    </source>
</evidence>
<dbReference type="VEuPathDB" id="VectorBase:RPRC014189"/>
<protein>
    <submittedName>
        <fullName evidence="12 13">Putative mitochondrial oxoglutarate/malate carrier protein</fullName>
    </submittedName>
</protein>
<dbReference type="InterPro" id="IPR018108">
    <property type="entry name" value="MCP_transmembrane"/>
</dbReference>
<sequence>MSKSRDDSVAKLPNYAKFVISGLAACGAVVFCQPIDVIKNRMQLSGEGGKQRDHKTALHAIKNIVQKEGFVALYDGFTANIARQIAYTMTRLGIFQIANENLEAKGMGGFTGQVASGLFAGCVASFVATPTDVVLVRMTADRRLPDNEQRKYKHVFDALIRITREEGVPGLWTGVTPTVLRATIGTATQLVSYVQAKHYLLDKEYFKDGLGCHFTSSVISGFVYAFITTPFDVAKTRMQTMKTINGVPEYSSMVDVWAKTLKKEGIPSLWKGFGPYYFRIAPNTVLLFVFAEQLTYLYKAYILGDTSAKGGF</sequence>
<dbReference type="GeneID" id="141456716"/>
<dbReference type="InParanoid" id="R4G3H8"/>
<dbReference type="InterPro" id="IPR050391">
    <property type="entry name" value="Mito_Metabolite_Transporter"/>
</dbReference>
<dbReference type="RefSeq" id="XP_073989041.1">
    <property type="nucleotide sequence ID" value="XM_074132940.1"/>
</dbReference>
<keyword evidence="9 10" id="KW-0472">Membrane</keyword>
<evidence type="ECO:0000256" key="3">
    <source>
        <dbReference type="ARBA" id="ARBA00022448"/>
    </source>
</evidence>
<evidence type="ECO:0000256" key="7">
    <source>
        <dbReference type="ARBA" id="ARBA00022989"/>
    </source>
</evidence>
<organism evidence="12">
    <name type="scientific">Rhodnius prolixus</name>
    <name type="common">Triatomid bug</name>
    <dbReference type="NCBI Taxonomy" id="13249"/>
    <lineage>
        <taxon>Eukaryota</taxon>
        <taxon>Metazoa</taxon>
        <taxon>Ecdysozoa</taxon>
        <taxon>Arthropoda</taxon>
        <taxon>Hexapoda</taxon>
        <taxon>Insecta</taxon>
        <taxon>Pterygota</taxon>
        <taxon>Neoptera</taxon>
        <taxon>Paraneoptera</taxon>
        <taxon>Hemiptera</taxon>
        <taxon>Heteroptera</taxon>
        <taxon>Panheteroptera</taxon>
        <taxon>Cimicomorpha</taxon>
        <taxon>Reduviidae</taxon>
        <taxon>Triatominae</taxon>
        <taxon>Rhodnius</taxon>
    </lineage>
</organism>
<dbReference type="GO" id="GO:0005743">
    <property type="term" value="C:mitochondrial inner membrane"/>
    <property type="evidence" value="ECO:0007669"/>
    <property type="project" value="UniProtKB-SubCell"/>
</dbReference>
<evidence type="ECO:0000256" key="4">
    <source>
        <dbReference type="ARBA" id="ARBA00022692"/>
    </source>
</evidence>
<evidence type="ECO:0000256" key="9">
    <source>
        <dbReference type="ARBA" id="ARBA00023136"/>
    </source>
</evidence>
<comment type="subcellular location">
    <subcellularLocation>
        <location evidence="1">Mitochondrion inner membrane</location>
        <topology evidence="1">Multi-pass membrane protein</topology>
    </subcellularLocation>
</comment>
<keyword evidence="6" id="KW-0999">Mitochondrion inner membrane</keyword>